<sequence length="298" mass="33216">MYANLPMSNESNDDTKANILNSLILKHAKRTIHLGIHHGKPGIKGLNPTMHAPSPHNSSPMNLFSDRPHFCTEPWINHHHDPSFVYRCHSHETAALAARQTQKRHCAMVSECSSHYLLSTFIMCLAGKAAIYIPRPHHKLIWTAFPLMLRCDGRLTFQKAKNGKRKSINRTIETRTLSGAGSIACLFLLVIAGFYEPFGLSDHHLKIEKKKKLFRQTARVRKMRIPLVGNEQVHVINLTRNDDGANTGTAAASKTSATTNTGTSGGGLQLPLSSLPQLGLLLNLVFPLEPLVRQHYHR</sequence>
<evidence type="ECO:0000313" key="3">
    <source>
        <dbReference type="Proteomes" id="UP000829354"/>
    </source>
</evidence>
<dbReference type="EMBL" id="CP092625">
    <property type="protein sequence ID" value="UMM44412.1"/>
    <property type="molecule type" value="Genomic_DNA"/>
</dbReference>
<gene>
    <name evidence="2" type="ORF">L5515_019565</name>
</gene>
<evidence type="ECO:0000256" key="1">
    <source>
        <dbReference type="SAM" id="MobiDB-lite"/>
    </source>
</evidence>
<dbReference type="AlphaFoldDB" id="A0AAE9JVK6"/>
<feature type="compositionally biased region" description="Low complexity" evidence="1">
    <location>
        <begin position="244"/>
        <end position="262"/>
    </location>
</feature>
<reference evidence="2 3" key="1">
    <citation type="submission" date="2022-04" db="EMBL/GenBank/DDBJ databases">
        <title>Chromosome-level reference genomes for two strains of Caenorhabditis briggsae: an improved platform for comparative genomics.</title>
        <authorList>
            <person name="Stevens L."/>
            <person name="Andersen E."/>
        </authorList>
    </citation>
    <scope>NUCLEOTIDE SEQUENCE [LARGE SCALE GENOMIC DNA]</scope>
    <source>
        <strain evidence="2">VX34</strain>
        <tissue evidence="2">Whole-organism</tissue>
    </source>
</reference>
<protein>
    <submittedName>
        <fullName evidence="2">Uncharacterized protein</fullName>
    </submittedName>
</protein>
<proteinExistence type="predicted"/>
<keyword evidence="3" id="KW-1185">Reference proteome</keyword>
<feature type="region of interest" description="Disordered" evidence="1">
    <location>
        <begin position="244"/>
        <end position="265"/>
    </location>
</feature>
<organism evidence="2 3">
    <name type="scientific">Caenorhabditis briggsae</name>
    <dbReference type="NCBI Taxonomy" id="6238"/>
    <lineage>
        <taxon>Eukaryota</taxon>
        <taxon>Metazoa</taxon>
        <taxon>Ecdysozoa</taxon>
        <taxon>Nematoda</taxon>
        <taxon>Chromadorea</taxon>
        <taxon>Rhabditida</taxon>
        <taxon>Rhabditina</taxon>
        <taxon>Rhabditomorpha</taxon>
        <taxon>Rhabditoidea</taxon>
        <taxon>Rhabditidae</taxon>
        <taxon>Peloderinae</taxon>
        <taxon>Caenorhabditis</taxon>
    </lineage>
</organism>
<name>A0AAE9JVK6_CAEBR</name>
<accession>A0AAE9JVK6</accession>
<evidence type="ECO:0000313" key="2">
    <source>
        <dbReference type="EMBL" id="UMM44412.1"/>
    </source>
</evidence>
<dbReference type="Proteomes" id="UP000829354">
    <property type="component" value="Chromosome X"/>
</dbReference>